<feature type="coiled-coil region" evidence="9">
    <location>
        <begin position="58"/>
        <end position="85"/>
    </location>
</feature>
<dbReference type="Proteomes" id="UP000321892">
    <property type="component" value="Chromosome"/>
</dbReference>
<dbReference type="SUPFAM" id="SSF89550">
    <property type="entry name" value="PHP domain-like"/>
    <property type="match status" value="1"/>
</dbReference>
<dbReference type="InterPro" id="IPR004013">
    <property type="entry name" value="PHP_dom"/>
</dbReference>
<gene>
    <name evidence="11" type="ORF">JCM16775_1341</name>
</gene>
<comment type="catalytic activity">
    <reaction evidence="7 8">
        <text>L-histidinol phosphate + H2O = L-histidinol + phosphate</text>
        <dbReference type="Rhea" id="RHEA:14465"/>
        <dbReference type="ChEBI" id="CHEBI:15377"/>
        <dbReference type="ChEBI" id="CHEBI:43474"/>
        <dbReference type="ChEBI" id="CHEBI:57699"/>
        <dbReference type="ChEBI" id="CHEBI:57980"/>
        <dbReference type="EC" id="3.1.3.15"/>
    </reaction>
</comment>
<dbReference type="EMBL" id="AP019823">
    <property type="protein sequence ID" value="BBM38632.1"/>
    <property type="molecule type" value="Genomic_DNA"/>
</dbReference>
<evidence type="ECO:0000256" key="5">
    <source>
        <dbReference type="ARBA" id="ARBA00022801"/>
    </source>
</evidence>
<dbReference type="CDD" id="cd12110">
    <property type="entry name" value="PHP_HisPPase_Hisj_like"/>
    <property type="match status" value="1"/>
</dbReference>
<proteinExistence type="inferred from homology"/>
<keyword evidence="12" id="KW-1185">Reference proteome</keyword>
<keyword evidence="5 8" id="KW-0378">Hydrolase</keyword>
<dbReference type="NCBIfam" id="NF005996">
    <property type="entry name" value="PRK08123.1"/>
    <property type="match status" value="1"/>
</dbReference>
<evidence type="ECO:0000256" key="4">
    <source>
        <dbReference type="ARBA" id="ARBA00022605"/>
    </source>
</evidence>
<dbReference type="Gene3D" id="3.20.20.140">
    <property type="entry name" value="Metal-dependent hydrolases"/>
    <property type="match status" value="1"/>
</dbReference>
<organism evidence="11 12">
    <name type="scientific">Leptotrichia hofstadii</name>
    <dbReference type="NCBI Taxonomy" id="157688"/>
    <lineage>
        <taxon>Bacteria</taxon>
        <taxon>Fusobacteriati</taxon>
        <taxon>Fusobacteriota</taxon>
        <taxon>Fusobacteriia</taxon>
        <taxon>Fusobacteriales</taxon>
        <taxon>Leptotrichiaceae</taxon>
        <taxon>Leptotrichia</taxon>
    </lineage>
</organism>
<dbReference type="EC" id="3.1.3.15" evidence="3 8"/>
<evidence type="ECO:0000256" key="6">
    <source>
        <dbReference type="ARBA" id="ARBA00023102"/>
    </source>
</evidence>
<accession>A0A510JH31</accession>
<comment type="pathway">
    <text evidence="1 8">Amino-acid biosynthesis; L-histidine biosynthesis; L-histidine from 5-phospho-alpha-D-ribose 1-diphosphate: step 8/9.</text>
</comment>
<evidence type="ECO:0000256" key="9">
    <source>
        <dbReference type="SAM" id="Coils"/>
    </source>
</evidence>
<dbReference type="NCBIfam" id="TIGR01856">
    <property type="entry name" value="hisJ_fam"/>
    <property type="match status" value="1"/>
</dbReference>
<dbReference type="GO" id="GO:0005737">
    <property type="term" value="C:cytoplasm"/>
    <property type="evidence" value="ECO:0007669"/>
    <property type="project" value="TreeGrafter"/>
</dbReference>
<sequence>MQTKKTIFPSNLHAHTFYCDGKNNAEDYILTAIEKGFTSVGLSGHSFTAFDTEPCMTEQGTQEYLKELKELKEKYKNKMQIYIGIEADFYTGYNKETDKEMGLDFRIGSVHYVKDREKEEYYCVDNTPEILKYGIKSYANEDERVFIEAYFDNIVEMVHTQKPDIIGHLDLVRKFNKDLKYFDENADWYKKKVEYVLDEIAKTDAIIEINTGGMSRGWTQTPYPSVPILERILAKNIPITISSDAHETKNIDFYFEESLEIARKVGFKSVKILDGGEFKDFEI</sequence>
<dbReference type="OrthoDB" id="9775255at2"/>
<dbReference type="InterPro" id="IPR010140">
    <property type="entry name" value="Histidinol_P_phosphatase_HisJ"/>
</dbReference>
<evidence type="ECO:0000259" key="10">
    <source>
        <dbReference type="Pfam" id="PF02811"/>
    </source>
</evidence>
<name>A0A510JH31_9FUSO</name>
<reference evidence="11 12" key="1">
    <citation type="submission" date="2019-07" db="EMBL/GenBank/DDBJ databases">
        <title>Complete Genome Sequence of Leptotrichia hofstadii Strain JCM16775.</title>
        <authorList>
            <person name="Watanabe S."/>
            <person name="Cui L."/>
        </authorList>
    </citation>
    <scope>NUCLEOTIDE SEQUENCE [LARGE SCALE GENOMIC DNA]</scope>
    <source>
        <strain evidence="11 12">JCM16775</strain>
    </source>
</reference>
<dbReference type="KEGG" id="lhf:JCM16775_1341"/>
<dbReference type="PANTHER" id="PTHR21039">
    <property type="entry name" value="HISTIDINOL PHOSPHATASE-RELATED"/>
    <property type="match status" value="1"/>
</dbReference>
<dbReference type="AlphaFoldDB" id="A0A510JH31"/>
<evidence type="ECO:0000313" key="11">
    <source>
        <dbReference type="EMBL" id="BBM38632.1"/>
    </source>
</evidence>
<dbReference type="InterPro" id="IPR016195">
    <property type="entry name" value="Pol/histidinol_Pase-like"/>
</dbReference>
<keyword evidence="6 8" id="KW-0368">Histidine biosynthesis</keyword>
<evidence type="ECO:0000256" key="7">
    <source>
        <dbReference type="ARBA" id="ARBA00049158"/>
    </source>
</evidence>
<evidence type="ECO:0000256" key="2">
    <source>
        <dbReference type="ARBA" id="ARBA00009152"/>
    </source>
</evidence>
<dbReference type="Pfam" id="PF02811">
    <property type="entry name" value="PHP"/>
    <property type="match status" value="1"/>
</dbReference>
<comment type="similarity">
    <text evidence="2 8">Belongs to the PHP hydrolase family. HisK subfamily.</text>
</comment>
<keyword evidence="4 8" id="KW-0028">Amino-acid biosynthesis</keyword>
<dbReference type="PANTHER" id="PTHR21039:SF0">
    <property type="entry name" value="HISTIDINOL-PHOSPHATASE"/>
    <property type="match status" value="1"/>
</dbReference>
<dbReference type="GO" id="GO:0000105">
    <property type="term" value="P:L-histidine biosynthetic process"/>
    <property type="evidence" value="ECO:0007669"/>
    <property type="project" value="UniProtKB-UniRule"/>
</dbReference>
<evidence type="ECO:0000256" key="3">
    <source>
        <dbReference type="ARBA" id="ARBA00013085"/>
    </source>
</evidence>
<keyword evidence="9" id="KW-0175">Coiled coil</keyword>
<feature type="domain" description="PHP" evidence="10">
    <location>
        <begin position="12"/>
        <end position="211"/>
    </location>
</feature>
<evidence type="ECO:0000256" key="8">
    <source>
        <dbReference type="RuleBase" id="RU366003"/>
    </source>
</evidence>
<dbReference type="RefSeq" id="WP_026746273.1">
    <property type="nucleotide sequence ID" value="NZ_AP019823.1"/>
</dbReference>
<dbReference type="UniPathway" id="UPA00031">
    <property type="reaction ID" value="UER00013"/>
</dbReference>
<protein>
    <recommendedName>
        <fullName evidence="3 8">Histidinol-phosphatase</fullName>
        <shortName evidence="8">HolPase</shortName>
        <ecNumber evidence="3 8">3.1.3.15</ecNumber>
    </recommendedName>
</protein>
<dbReference type="GO" id="GO:0004401">
    <property type="term" value="F:histidinol-phosphatase activity"/>
    <property type="evidence" value="ECO:0007669"/>
    <property type="project" value="UniProtKB-UniRule"/>
</dbReference>
<evidence type="ECO:0000313" key="12">
    <source>
        <dbReference type="Proteomes" id="UP000321892"/>
    </source>
</evidence>
<evidence type="ECO:0000256" key="1">
    <source>
        <dbReference type="ARBA" id="ARBA00004970"/>
    </source>
</evidence>